<dbReference type="PANTHER" id="PTHR46880:SF5">
    <property type="entry name" value="DUF4371 DOMAIN-CONTAINING PROTEIN"/>
    <property type="match status" value="1"/>
</dbReference>
<accession>A0AAD9CGW4</accession>
<proteinExistence type="predicted"/>
<dbReference type="PANTHER" id="PTHR46880">
    <property type="entry name" value="RAS-ASSOCIATING DOMAIN-CONTAINING PROTEIN"/>
    <property type="match status" value="1"/>
</dbReference>
<dbReference type="Pfam" id="PF25431">
    <property type="entry name" value="zf-C17orf113"/>
    <property type="match status" value="1"/>
</dbReference>
<comment type="caution">
    <text evidence="3">The sequence shown here is derived from an EMBL/GenBank/DDBJ whole genome shotgun (WGS) entry which is preliminary data.</text>
</comment>
<gene>
    <name evidence="3" type="ORF">KUDE01_004387</name>
</gene>
<evidence type="ECO:0000313" key="3">
    <source>
        <dbReference type="EMBL" id="KAK1901419.1"/>
    </source>
</evidence>
<organism evidence="3 4">
    <name type="scientific">Dissostichus eleginoides</name>
    <name type="common">Patagonian toothfish</name>
    <name type="synonym">Dissostichus amissus</name>
    <dbReference type="NCBI Taxonomy" id="100907"/>
    <lineage>
        <taxon>Eukaryota</taxon>
        <taxon>Metazoa</taxon>
        <taxon>Chordata</taxon>
        <taxon>Craniata</taxon>
        <taxon>Vertebrata</taxon>
        <taxon>Euteleostomi</taxon>
        <taxon>Actinopterygii</taxon>
        <taxon>Neopterygii</taxon>
        <taxon>Teleostei</taxon>
        <taxon>Neoteleostei</taxon>
        <taxon>Acanthomorphata</taxon>
        <taxon>Eupercaria</taxon>
        <taxon>Perciformes</taxon>
        <taxon>Notothenioidei</taxon>
        <taxon>Nototheniidae</taxon>
        <taxon>Dissostichus</taxon>
    </lineage>
</organism>
<dbReference type="AlphaFoldDB" id="A0AAD9CGW4"/>
<dbReference type="InterPro" id="IPR025398">
    <property type="entry name" value="DUF4371"/>
</dbReference>
<feature type="domain" description="DUF4371" evidence="1">
    <location>
        <begin position="135"/>
        <end position="251"/>
    </location>
</feature>
<dbReference type="Proteomes" id="UP001228049">
    <property type="component" value="Unassembled WGS sequence"/>
</dbReference>
<evidence type="ECO:0000313" key="4">
    <source>
        <dbReference type="Proteomes" id="UP001228049"/>
    </source>
</evidence>
<evidence type="ECO:0000259" key="1">
    <source>
        <dbReference type="Pfam" id="PF14291"/>
    </source>
</evidence>
<dbReference type="InterPro" id="IPR057456">
    <property type="entry name" value="Znf_C17orf113"/>
</dbReference>
<protein>
    <submittedName>
        <fullName evidence="3">Zinc finger protein 862</fullName>
    </submittedName>
</protein>
<feature type="domain" description="C17orf113 probable zinc finger" evidence="2">
    <location>
        <begin position="5"/>
        <end position="65"/>
    </location>
</feature>
<dbReference type="Pfam" id="PF14291">
    <property type="entry name" value="DUF4371"/>
    <property type="match status" value="1"/>
</dbReference>
<name>A0AAD9CGW4_DISEL</name>
<dbReference type="InterPro" id="IPR012337">
    <property type="entry name" value="RNaseH-like_sf"/>
</dbReference>
<dbReference type="EMBL" id="JASDAP010000006">
    <property type="protein sequence ID" value="KAK1901419.1"/>
    <property type="molecule type" value="Genomic_DNA"/>
</dbReference>
<dbReference type="SUPFAM" id="SSF53098">
    <property type="entry name" value="Ribonuclease H-like"/>
    <property type="match status" value="1"/>
</dbReference>
<reference evidence="3" key="1">
    <citation type="submission" date="2023-04" db="EMBL/GenBank/DDBJ databases">
        <title>Chromosome-level genome of Chaenocephalus aceratus.</title>
        <authorList>
            <person name="Park H."/>
        </authorList>
    </citation>
    <scope>NUCLEOTIDE SEQUENCE</scope>
    <source>
        <strain evidence="3">DE</strain>
        <tissue evidence="3">Muscle</tissue>
    </source>
</reference>
<keyword evidence="4" id="KW-1185">Reference proteome</keyword>
<evidence type="ECO:0000259" key="2">
    <source>
        <dbReference type="Pfam" id="PF25431"/>
    </source>
</evidence>
<sequence length="565" mass="63842">MPPFKPWLYHTQHGMFCRLCRHHKPAIKKGRGGGKRPFVEVGAVTFRKDYLDRHIATKHHQDSIRCQASLASRISVMNSFEPTIVLEHEAIIGGFKCLYWLIKNELALHTNYPKLLSLAELLGCDYFRKLKIDQRNNYRSHRIIDEMLEILAQVVEEPILIEMKSSQAISLEVDESTDVSIIRQLDVHVRYLDKEGHVLNQFLDLVTIADGKANTVVNAIKDVMLKKGLPTEKLYGLGTDGAAVMTGRLNGVAKQLADSFPKIVAVACAAHRLALVCKDSSNDVRYMATFRDHLQDLHLYFRNSANRTATLKAASTTLGVSDLKMKEVKDTRWLSQHKAIKTLQRNLSAVLGALAEEAEVRRCPGAKGLYTFCATYRFVAAVYLQADVLPHLTRLSKIFQKPQVNFLHIKLQVPATIQTLRSIKEAGQTPLPGSFLSRLHQDLDDPQGLGAFNIQYEEERKRRGRDVQEVPREEQWARFQREVIHPYIKGLEIHLDRRFHDLDILGAFSVLGPQSAALQDDTIVSYLQTLVRKCLPQHGNDKTKGANFATNILVVVFQAGFELGT</sequence>